<dbReference type="Proteomes" id="UP000250235">
    <property type="component" value="Unassembled WGS sequence"/>
</dbReference>
<dbReference type="Pfam" id="PF04979">
    <property type="entry name" value="IPP-2"/>
    <property type="match status" value="1"/>
</dbReference>
<gene>
    <name evidence="3" type="ORF">F511_06149</name>
</gene>
<feature type="signal peptide" evidence="2">
    <location>
        <begin position="1"/>
        <end position="25"/>
    </location>
</feature>
<keyword evidence="2" id="KW-0732">Signal</keyword>
<feature type="compositionally biased region" description="Low complexity" evidence="1">
    <location>
        <begin position="215"/>
        <end position="225"/>
    </location>
</feature>
<feature type="region of interest" description="Disordered" evidence="1">
    <location>
        <begin position="76"/>
        <end position="97"/>
    </location>
</feature>
<dbReference type="AlphaFoldDB" id="A0A2Z7CLY1"/>
<evidence type="ECO:0000256" key="1">
    <source>
        <dbReference type="SAM" id="MobiDB-lite"/>
    </source>
</evidence>
<keyword evidence="4" id="KW-1185">Reference proteome</keyword>
<dbReference type="OrthoDB" id="551302at2759"/>
<organism evidence="3 4">
    <name type="scientific">Dorcoceras hygrometricum</name>
    <dbReference type="NCBI Taxonomy" id="472368"/>
    <lineage>
        <taxon>Eukaryota</taxon>
        <taxon>Viridiplantae</taxon>
        <taxon>Streptophyta</taxon>
        <taxon>Embryophyta</taxon>
        <taxon>Tracheophyta</taxon>
        <taxon>Spermatophyta</taxon>
        <taxon>Magnoliopsida</taxon>
        <taxon>eudicotyledons</taxon>
        <taxon>Gunneridae</taxon>
        <taxon>Pentapetalae</taxon>
        <taxon>asterids</taxon>
        <taxon>lamiids</taxon>
        <taxon>Lamiales</taxon>
        <taxon>Gesneriaceae</taxon>
        <taxon>Didymocarpoideae</taxon>
        <taxon>Trichosporeae</taxon>
        <taxon>Loxocarpinae</taxon>
        <taxon>Dorcoceras</taxon>
    </lineage>
</organism>
<evidence type="ECO:0000256" key="2">
    <source>
        <dbReference type="SAM" id="SignalP"/>
    </source>
</evidence>
<accession>A0A2Z7CLY1</accession>
<feature type="region of interest" description="Disordered" evidence="1">
    <location>
        <begin position="194"/>
        <end position="242"/>
    </location>
</feature>
<evidence type="ECO:0000313" key="3">
    <source>
        <dbReference type="EMBL" id="KZV46907.1"/>
    </source>
</evidence>
<evidence type="ECO:0000313" key="4">
    <source>
        <dbReference type="Proteomes" id="UP000250235"/>
    </source>
</evidence>
<dbReference type="GO" id="GO:0004864">
    <property type="term" value="F:protein phosphatase inhibitor activity"/>
    <property type="evidence" value="ECO:0007669"/>
    <property type="project" value="InterPro"/>
</dbReference>
<sequence length="242" mass="27152">MKKSTVFEFLFVLVILVGLVDLANCRHIKLADEGAEVHTTRANYESLFLRARVKWDENNLGEIEANKPVRQKITEPKTPYHPMIDDDESPSPIRGSSEDHFEEAMHAEAIRTALNDVASSSKTNSHSSGWTSSEDEIDAMEQDEGGLFLVPFRLKCSSPSEGHLEGSDSERRKSFREHRKAHYDEFRKVKELRRKGSFLEEASDEEHSDNRNKDGNSNSSSSIIDGVKDIDIEGSSPSVNGS</sequence>
<feature type="compositionally biased region" description="Basic and acidic residues" evidence="1">
    <location>
        <begin position="162"/>
        <end position="172"/>
    </location>
</feature>
<feature type="chain" id="PRO_5016374468" evidence="2">
    <location>
        <begin position="26"/>
        <end position="242"/>
    </location>
</feature>
<proteinExistence type="predicted"/>
<dbReference type="InterPro" id="IPR007062">
    <property type="entry name" value="PPI-2"/>
</dbReference>
<dbReference type="PANTHER" id="PTHR12398">
    <property type="entry name" value="PROTEIN PHOSPHATASE INHIBITOR"/>
    <property type="match status" value="1"/>
</dbReference>
<feature type="region of interest" description="Disordered" evidence="1">
    <location>
        <begin position="116"/>
        <end position="135"/>
    </location>
</feature>
<dbReference type="GO" id="GO:0009966">
    <property type="term" value="P:regulation of signal transduction"/>
    <property type="evidence" value="ECO:0007669"/>
    <property type="project" value="InterPro"/>
</dbReference>
<feature type="region of interest" description="Disordered" evidence="1">
    <location>
        <begin position="158"/>
        <end position="180"/>
    </location>
</feature>
<dbReference type="EMBL" id="KQ995351">
    <property type="protein sequence ID" value="KZV46907.1"/>
    <property type="molecule type" value="Genomic_DNA"/>
</dbReference>
<feature type="compositionally biased region" description="Polar residues" evidence="1">
    <location>
        <begin position="117"/>
        <end position="132"/>
    </location>
</feature>
<reference evidence="3 4" key="1">
    <citation type="journal article" date="2015" name="Proc. Natl. Acad. Sci. U.S.A.">
        <title>The resurrection genome of Boea hygrometrica: A blueprint for survival of dehydration.</title>
        <authorList>
            <person name="Xiao L."/>
            <person name="Yang G."/>
            <person name="Zhang L."/>
            <person name="Yang X."/>
            <person name="Zhao S."/>
            <person name="Ji Z."/>
            <person name="Zhou Q."/>
            <person name="Hu M."/>
            <person name="Wang Y."/>
            <person name="Chen M."/>
            <person name="Xu Y."/>
            <person name="Jin H."/>
            <person name="Xiao X."/>
            <person name="Hu G."/>
            <person name="Bao F."/>
            <person name="Hu Y."/>
            <person name="Wan P."/>
            <person name="Li L."/>
            <person name="Deng X."/>
            <person name="Kuang T."/>
            <person name="Xiang C."/>
            <person name="Zhu J.K."/>
            <person name="Oliver M.J."/>
            <person name="He Y."/>
        </authorList>
    </citation>
    <scope>NUCLEOTIDE SEQUENCE [LARGE SCALE GENOMIC DNA]</scope>
    <source>
        <strain evidence="4">cv. XS01</strain>
    </source>
</reference>
<protein>
    <submittedName>
        <fullName evidence="3">Uncharacterized protein</fullName>
    </submittedName>
</protein>
<name>A0A2Z7CLY1_9LAMI</name>
<dbReference type="PANTHER" id="PTHR12398:SF20">
    <property type="entry name" value="PROTEIN PHOSPHATASE 1 REGULATORY INHIBITOR SUBUNIT 2"/>
    <property type="match status" value="1"/>
</dbReference>